<evidence type="ECO:0000256" key="9">
    <source>
        <dbReference type="HAMAP-Rule" id="MF_00916"/>
    </source>
</evidence>
<evidence type="ECO:0000256" key="7">
    <source>
        <dbReference type="ARBA" id="ARBA00023004"/>
    </source>
</evidence>
<evidence type="ECO:0000256" key="2">
    <source>
        <dbReference type="ARBA" id="ARBA00022490"/>
    </source>
</evidence>
<name>A0A1G8RXE8_9FLAO</name>
<feature type="binding site" evidence="9">
    <location>
        <position position="71"/>
    </location>
    <ligand>
        <name>cob(II)alamin</name>
        <dbReference type="ChEBI" id="CHEBI:16304"/>
    </ligand>
</feature>
<feature type="binding site" evidence="9">
    <location>
        <position position="166"/>
    </location>
    <ligand>
        <name>cob(II)alamin</name>
        <dbReference type="ChEBI" id="CHEBI:16304"/>
    </ligand>
</feature>
<dbReference type="GO" id="GO:0005737">
    <property type="term" value="C:cytoplasm"/>
    <property type="evidence" value="ECO:0007669"/>
    <property type="project" value="UniProtKB-SubCell"/>
</dbReference>
<gene>
    <name evidence="9" type="primary">queG</name>
    <name evidence="11" type="ORF">SAMN04487935_0324</name>
</gene>
<dbReference type="InterPro" id="IPR017896">
    <property type="entry name" value="4Fe4S_Fe-S-bd"/>
</dbReference>
<dbReference type="InterPro" id="IPR017900">
    <property type="entry name" value="4Fe4S_Fe_S_CS"/>
</dbReference>
<evidence type="ECO:0000256" key="3">
    <source>
        <dbReference type="ARBA" id="ARBA00022694"/>
    </source>
</evidence>
<comment type="similarity">
    <text evidence="9">Belongs to the QueG family.</text>
</comment>
<feature type="binding site" evidence="9">
    <location>
        <position position="199"/>
    </location>
    <ligand>
        <name>[4Fe-4S] cluster</name>
        <dbReference type="ChEBI" id="CHEBI:49883"/>
        <label>1</label>
    </ligand>
</feature>
<feature type="binding site" evidence="9">
    <location>
        <position position="142"/>
    </location>
    <ligand>
        <name>cob(II)alamin</name>
        <dbReference type="ChEBI" id="CHEBI:16304"/>
    </ligand>
</feature>
<feature type="binding site" evidence="9">
    <location>
        <position position="163"/>
    </location>
    <ligand>
        <name>cob(II)alamin</name>
        <dbReference type="ChEBI" id="CHEBI:16304"/>
    </ligand>
</feature>
<dbReference type="GO" id="GO:0051539">
    <property type="term" value="F:4 iron, 4 sulfur cluster binding"/>
    <property type="evidence" value="ECO:0007669"/>
    <property type="project" value="UniProtKB-KW"/>
</dbReference>
<dbReference type="EC" id="1.17.99.6" evidence="9"/>
<feature type="binding site" evidence="9">
    <location>
        <position position="249"/>
    </location>
    <ligand>
        <name>[4Fe-4S] cluster</name>
        <dbReference type="ChEBI" id="CHEBI:49883"/>
        <label>2</label>
    </ligand>
</feature>
<feature type="binding site" evidence="9">
    <location>
        <position position="252"/>
    </location>
    <ligand>
        <name>[4Fe-4S] cluster</name>
        <dbReference type="ChEBI" id="CHEBI:49883"/>
        <label>2</label>
    </ligand>
</feature>
<dbReference type="InterPro" id="IPR004453">
    <property type="entry name" value="QueG"/>
</dbReference>
<dbReference type="NCBIfam" id="TIGR00276">
    <property type="entry name" value="tRNA epoxyqueuosine(34) reductase QueG"/>
    <property type="match status" value="1"/>
</dbReference>
<dbReference type="PANTHER" id="PTHR30002">
    <property type="entry name" value="EPOXYQUEUOSINE REDUCTASE"/>
    <property type="match status" value="1"/>
</dbReference>
<comment type="catalytic activity">
    <reaction evidence="9">
        <text>epoxyqueuosine(34) in tRNA + AH2 = queuosine(34) in tRNA + A + H2O</text>
        <dbReference type="Rhea" id="RHEA:32159"/>
        <dbReference type="Rhea" id="RHEA-COMP:18571"/>
        <dbReference type="Rhea" id="RHEA-COMP:18582"/>
        <dbReference type="ChEBI" id="CHEBI:13193"/>
        <dbReference type="ChEBI" id="CHEBI:15377"/>
        <dbReference type="ChEBI" id="CHEBI:17499"/>
        <dbReference type="ChEBI" id="CHEBI:194431"/>
        <dbReference type="ChEBI" id="CHEBI:194443"/>
        <dbReference type="EC" id="1.17.99.6"/>
    </reaction>
</comment>
<feature type="binding site" evidence="9">
    <location>
        <position position="202"/>
    </location>
    <ligand>
        <name>[4Fe-4S] cluster</name>
        <dbReference type="ChEBI" id="CHEBI:49883"/>
        <label>1</label>
    </ligand>
</feature>
<dbReference type="GO" id="GO:0031419">
    <property type="term" value="F:cobalamin binding"/>
    <property type="evidence" value="ECO:0007669"/>
    <property type="project" value="UniProtKB-KW"/>
</dbReference>
<keyword evidence="9" id="KW-0170">Cobalt</keyword>
<reference evidence="11 12" key="1">
    <citation type="submission" date="2016-10" db="EMBL/GenBank/DDBJ databases">
        <authorList>
            <person name="de Groot N.N."/>
        </authorList>
    </citation>
    <scope>NUCLEOTIDE SEQUENCE [LARGE SCALE GENOMIC DNA]</scope>
    <source>
        <strain evidence="11 12">CGMCC 1.10076</strain>
    </source>
</reference>
<evidence type="ECO:0000313" key="12">
    <source>
        <dbReference type="Proteomes" id="UP000199580"/>
    </source>
</evidence>
<dbReference type="Pfam" id="PF13484">
    <property type="entry name" value="Fer4_16"/>
    <property type="match status" value="1"/>
</dbReference>
<feature type="active site" description="Proton donor" evidence="9">
    <location>
        <position position="142"/>
    </location>
</feature>
<dbReference type="PANTHER" id="PTHR30002:SF4">
    <property type="entry name" value="EPOXYQUEUOSINE REDUCTASE"/>
    <property type="match status" value="1"/>
</dbReference>
<dbReference type="GO" id="GO:0046872">
    <property type="term" value="F:metal ion binding"/>
    <property type="evidence" value="ECO:0007669"/>
    <property type="project" value="UniProtKB-KW"/>
</dbReference>
<feature type="binding site" evidence="9">
    <location>
        <position position="206"/>
    </location>
    <ligand>
        <name>[4Fe-4S] cluster</name>
        <dbReference type="ChEBI" id="CHEBI:49883"/>
        <label>2</label>
    </ligand>
</feature>
<protein>
    <recommendedName>
        <fullName evidence="9">Epoxyqueuosine reductase</fullName>
        <ecNumber evidence="9">1.17.99.6</ecNumber>
    </recommendedName>
    <alternativeName>
        <fullName evidence="9">Queuosine biosynthesis protein QueG</fullName>
    </alternativeName>
</protein>
<comment type="function">
    <text evidence="9">Catalyzes the conversion of epoxyqueuosine (oQ) to queuosine (Q), which is a hypermodified base found in the wobble positions of tRNA(Asp), tRNA(Asn), tRNA(His) and tRNA(Tyr).</text>
</comment>
<feature type="domain" description="4Fe-4S ferredoxin-type" evidence="10">
    <location>
        <begin position="184"/>
        <end position="216"/>
    </location>
</feature>
<comment type="cofactor">
    <cofactor evidence="9">
        <name>[4Fe-4S] cluster</name>
        <dbReference type="ChEBI" id="CHEBI:49883"/>
    </cofactor>
    <text evidence="9">Binds 2 [4Fe-4S] clusters per monomer.</text>
</comment>
<comment type="subcellular location">
    <subcellularLocation>
        <location evidence="9">Cytoplasm</location>
    </subcellularLocation>
</comment>
<dbReference type="PROSITE" id="PS51379">
    <property type="entry name" value="4FE4S_FER_2"/>
    <property type="match status" value="1"/>
</dbReference>
<evidence type="ECO:0000256" key="8">
    <source>
        <dbReference type="ARBA" id="ARBA00023014"/>
    </source>
</evidence>
<evidence type="ECO:0000313" key="11">
    <source>
        <dbReference type="EMBL" id="SDJ21639.1"/>
    </source>
</evidence>
<feature type="binding site" evidence="9">
    <location>
        <position position="224"/>
    </location>
    <ligand>
        <name>cob(II)alamin</name>
        <dbReference type="ChEBI" id="CHEBI:16304"/>
    </ligand>
</feature>
<dbReference type="SUPFAM" id="SSF46548">
    <property type="entry name" value="alpha-helical ferredoxin"/>
    <property type="match status" value="1"/>
</dbReference>
<dbReference type="Pfam" id="PF08331">
    <property type="entry name" value="QueG_DUF1730"/>
    <property type="match status" value="1"/>
</dbReference>
<accession>A0A1G8RXE8</accession>
<dbReference type="EMBL" id="FNEZ01000001">
    <property type="protein sequence ID" value="SDJ21639.1"/>
    <property type="molecule type" value="Genomic_DNA"/>
</dbReference>
<feature type="binding site" evidence="9">
    <location>
        <position position="222"/>
    </location>
    <ligand>
        <name>[4Fe-4S] cluster</name>
        <dbReference type="ChEBI" id="CHEBI:49883"/>
        <label>2</label>
    </ligand>
</feature>
<keyword evidence="6 9" id="KW-0560">Oxidoreductase</keyword>
<keyword evidence="3 9" id="KW-0819">tRNA processing</keyword>
<keyword evidence="9" id="KW-0846">Cobalamin</keyword>
<sequence length="318" mass="36034">MRTKLYLCGSMIENKQKYTQFIKSEAQRLGFLSCGISKAGFLEADAPRLEAWLKKNSHGQMAYMENHFDKRLDPTLLVEDSKSVISLLLNYYPSETQNPDSYKISKYAYGQDYHFVIKEKLKELLFSIQNEIGEVSGRAFVDSAPVLDKAWAAKSGLGWIGKNSNLLTKSTGSFYFIAELIVDLELEYDYAVTDHCGSCTACIDACPTEAIVAPYVVDGSKCISYFTIELKENIPTEMKGKFDEWAFGCDICQDVCPWNRFSKPHSEPLFNPNPELLSMSKKDWEEITAETFQAVFKNSAVKRTKLSGLQRNIDFLKP</sequence>
<evidence type="ECO:0000256" key="4">
    <source>
        <dbReference type="ARBA" id="ARBA00022723"/>
    </source>
</evidence>
<dbReference type="HAMAP" id="MF_00916">
    <property type="entry name" value="QueG"/>
    <property type="match status" value="1"/>
</dbReference>
<dbReference type="GO" id="GO:0052693">
    <property type="term" value="F:epoxyqueuosine reductase activity"/>
    <property type="evidence" value="ECO:0007669"/>
    <property type="project" value="UniProtKB-UniRule"/>
</dbReference>
<keyword evidence="12" id="KW-1185">Reference proteome</keyword>
<evidence type="ECO:0000256" key="6">
    <source>
        <dbReference type="ARBA" id="ARBA00023002"/>
    </source>
</evidence>
<dbReference type="UniPathway" id="UPA00392"/>
<feature type="binding site" evidence="9">
    <location>
        <position position="231"/>
    </location>
    <ligand>
        <name>tRNA</name>
        <dbReference type="ChEBI" id="CHEBI:17843"/>
    </ligand>
</feature>
<feature type="binding site" evidence="9">
    <location>
        <position position="196"/>
    </location>
    <ligand>
        <name>[4Fe-4S] cluster</name>
        <dbReference type="ChEBI" id="CHEBI:49883"/>
        <label>1</label>
    </ligand>
</feature>
<dbReference type="STRING" id="1128970.SAMN04487935_0324"/>
<keyword evidence="8 9" id="KW-0411">Iron-sulfur</keyword>
<feature type="binding site" evidence="9">
    <location>
        <begin position="249"/>
        <end position="250"/>
    </location>
    <ligand>
        <name>cob(II)alamin</name>
        <dbReference type="ChEBI" id="CHEBI:16304"/>
    </ligand>
</feature>
<dbReference type="GO" id="GO:0008616">
    <property type="term" value="P:tRNA queuosine(34) biosynthetic process"/>
    <property type="evidence" value="ECO:0007669"/>
    <property type="project" value="UniProtKB-UniRule"/>
</dbReference>
<feature type="binding site" evidence="9">
    <location>
        <position position="177"/>
    </location>
    <ligand>
        <name>cob(II)alamin</name>
        <dbReference type="ChEBI" id="CHEBI:16304"/>
    </ligand>
</feature>
<evidence type="ECO:0000256" key="5">
    <source>
        <dbReference type="ARBA" id="ARBA00022785"/>
    </source>
</evidence>
<keyword evidence="1 9" id="KW-0004">4Fe-4S</keyword>
<dbReference type="AlphaFoldDB" id="A0A1G8RXE8"/>
<organism evidence="11 12">
    <name type="scientific">Flavobacterium noncentrifugens</name>
    <dbReference type="NCBI Taxonomy" id="1128970"/>
    <lineage>
        <taxon>Bacteria</taxon>
        <taxon>Pseudomonadati</taxon>
        <taxon>Bacteroidota</taxon>
        <taxon>Flavobacteriia</taxon>
        <taxon>Flavobacteriales</taxon>
        <taxon>Flavobacteriaceae</taxon>
        <taxon>Flavobacterium</taxon>
    </lineage>
</organism>
<proteinExistence type="inferred from homology"/>
<keyword evidence="7 9" id="KW-0408">Iron</keyword>
<keyword evidence="2 9" id="KW-0963">Cytoplasm</keyword>
<comment type="caution">
    <text evidence="9">Lacks conserved residue(s) required for the propagation of feature annotation.</text>
</comment>
<comment type="cofactor">
    <cofactor evidence="9">
        <name>cob(II)alamin</name>
        <dbReference type="ChEBI" id="CHEBI:16304"/>
    </cofactor>
</comment>
<evidence type="ECO:0000256" key="1">
    <source>
        <dbReference type="ARBA" id="ARBA00022485"/>
    </source>
</evidence>
<keyword evidence="4 9" id="KW-0479">Metal-binding</keyword>
<evidence type="ECO:0000259" key="10">
    <source>
        <dbReference type="PROSITE" id="PS51379"/>
    </source>
</evidence>
<dbReference type="InterPro" id="IPR013542">
    <property type="entry name" value="QueG_DUF1730"/>
</dbReference>
<comment type="subunit">
    <text evidence="9">Monomer.</text>
</comment>
<dbReference type="PROSITE" id="PS00198">
    <property type="entry name" value="4FE4S_FER_1"/>
    <property type="match status" value="1"/>
</dbReference>
<keyword evidence="5 9" id="KW-0671">Queuosine biosynthesis</keyword>
<dbReference type="Proteomes" id="UP000199580">
    <property type="component" value="Unassembled WGS sequence"/>
</dbReference>
<comment type="pathway">
    <text evidence="9">tRNA modification; tRNA-queuosine biosynthesis.</text>
</comment>
<dbReference type="Gene3D" id="3.30.70.20">
    <property type="match status" value="1"/>
</dbReference>
<feature type="binding site" evidence="9">
    <location>
        <position position="256"/>
    </location>
    <ligand>
        <name>[4Fe-4S] cluster</name>
        <dbReference type="ChEBI" id="CHEBI:49883"/>
        <label>1</label>
    </ligand>
</feature>